<proteinExistence type="predicted"/>
<dbReference type="AlphaFoldDB" id="A0A8H4LUP7"/>
<organism evidence="2 3">
    <name type="scientific">Ophiocordyceps sinensis</name>
    <dbReference type="NCBI Taxonomy" id="72228"/>
    <lineage>
        <taxon>Eukaryota</taxon>
        <taxon>Fungi</taxon>
        <taxon>Dikarya</taxon>
        <taxon>Ascomycota</taxon>
        <taxon>Pezizomycotina</taxon>
        <taxon>Sordariomycetes</taxon>
        <taxon>Hypocreomycetidae</taxon>
        <taxon>Hypocreales</taxon>
        <taxon>Ophiocordycipitaceae</taxon>
        <taxon>Ophiocordyceps</taxon>
    </lineage>
</organism>
<evidence type="ECO:0000313" key="2">
    <source>
        <dbReference type="EMBL" id="KAF4505783.1"/>
    </source>
</evidence>
<keyword evidence="1" id="KW-1133">Transmembrane helix</keyword>
<feature type="transmembrane region" description="Helical" evidence="1">
    <location>
        <begin position="288"/>
        <end position="306"/>
    </location>
</feature>
<dbReference type="OrthoDB" id="1937642at2759"/>
<feature type="transmembrane region" description="Helical" evidence="1">
    <location>
        <begin position="162"/>
        <end position="182"/>
    </location>
</feature>
<evidence type="ECO:0000256" key="1">
    <source>
        <dbReference type="SAM" id="Phobius"/>
    </source>
</evidence>
<accession>A0A8H4LUP7</accession>
<comment type="caution">
    <text evidence="2">The sequence shown here is derived from an EMBL/GenBank/DDBJ whole genome shotgun (WGS) entry which is preliminary data.</text>
</comment>
<keyword evidence="1" id="KW-0812">Transmembrane</keyword>
<dbReference type="EMBL" id="JAAVMX010000008">
    <property type="protein sequence ID" value="KAF4505783.1"/>
    <property type="molecule type" value="Genomic_DNA"/>
</dbReference>
<sequence>MGSEASAEFKAQWGQPGDVFTVLLIVGGDVIQLSLAAATGRLLTPVAFSFGWVAYAVSAVVSAIGDNRLVRCAPEVSLKVINLQTGYHRANQSWLLGRLFKTYPFWMPLEVTARLASGPGDEETGNGASGPVPVDRGAAPGLCVAVYRWAEGVAPGRPGRDWVWWSGFLVSALQLGIAAVPWGRHGNWAVFLSTAGGTLLALASASLPQWHREKWHARRRRKDVALTLGNGSRHVVIVLGADQGLDLEDLAAGRAPDLVSTRVFTSVLAVLWLVLLITCTSIRTNTWYLLAVGVLGMLHNLIIAGAPRSPASLGLPIQLASTTEGAESDQGPGVAEIYTERKVMWTLMKLEDRYKGFGRALVSEFFPGELRKWEQDWWNSSDVEERRRLLRQARETPSIRPVR</sequence>
<feature type="transmembrane region" description="Helical" evidence="1">
    <location>
        <begin position="46"/>
        <end position="65"/>
    </location>
</feature>
<feature type="transmembrane region" description="Helical" evidence="1">
    <location>
        <begin position="188"/>
        <end position="210"/>
    </location>
</feature>
<keyword evidence="1" id="KW-0472">Membrane</keyword>
<keyword evidence="3" id="KW-1185">Reference proteome</keyword>
<feature type="transmembrane region" description="Helical" evidence="1">
    <location>
        <begin position="263"/>
        <end position="282"/>
    </location>
</feature>
<evidence type="ECO:0000313" key="3">
    <source>
        <dbReference type="Proteomes" id="UP000557566"/>
    </source>
</evidence>
<gene>
    <name evidence="2" type="ORF">G6O67_007696</name>
</gene>
<feature type="transmembrane region" description="Helical" evidence="1">
    <location>
        <begin position="20"/>
        <end position="40"/>
    </location>
</feature>
<name>A0A8H4LUP7_9HYPO</name>
<reference evidence="2 3" key="1">
    <citation type="journal article" date="2020" name="Genome Biol. Evol.">
        <title>A new high-quality draft genome assembly of the Chinese cordyceps Ophiocordyceps sinensis.</title>
        <authorList>
            <person name="Shu R."/>
            <person name="Zhang J."/>
            <person name="Meng Q."/>
            <person name="Zhang H."/>
            <person name="Zhou G."/>
            <person name="Li M."/>
            <person name="Wu P."/>
            <person name="Zhao Y."/>
            <person name="Chen C."/>
            <person name="Qin Q."/>
        </authorList>
    </citation>
    <scope>NUCLEOTIDE SEQUENCE [LARGE SCALE GENOMIC DNA]</scope>
    <source>
        <strain evidence="2 3">IOZ07</strain>
    </source>
</reference>
<protein>
    <submittedName>
        <fullName evidence="2">Uncharacterized protein</fullName>
    </submittedName>
</protein>
<dbReference type="Proteomes" id="UP000557566">
    <property type="component" value="Unassembled WGS sequence"/>
</dbReference>